<feature type="domain" description="Fe2OG dioxygenase" evidence="6">
    <location>
        <begin position="164"/>
        <end position="275"/>
    </location>
</feature>
<evidence type="ECO:0000256" key="3">
    <source>
        <dbReference type="ARBA" id="ARBA00023002"/>
    </source>
</evidence>
<keyword evidence="3 5" id="KW-0560">Oxidoreductase</keyword>
<dbReference type="PROSITE" id="PS51471">
    <property type="entry name" value="FE2OG_OXY"/>
    <property type="match status" value="1"/>
</dbReference>
<dbReference type="EMBL" id="HG793130">
    <property type="protein sequence ID" value="CDK28779.1"/>
    <property type="molecule type" value="Genomic_DNA"/>
</dbReference>
<dbReference type="STRING" id="1382522.W6MPX8"/>
<evidence type="ECO:0000313" key="7">
    <source>
        <dbReference type="EMBL" id="CDK28779.1"/>
    </source>
</evidence>
<dbReference type="Gene3D" id="2.60.120.330">
    <property type="entry name" value="B-lactam Antibiotic, Isopenicillin N Synthase, Chain"/>
    <property type="match status" value="1"/>
</dbReference>
<dbReference type="OrthoDB" id="288590at2759"/>
<dbReference type="PANTHER" id="PTHR10209:SF886">
    <property type="entry name" value="UPF0676 PROTEIN C1494.01"/>
    <property type="match status" value="1"/>
</dbReference>
<evidence type="ECO:0000256" key="2">
    <source>
        <dbReference type="ARBA" id="ARBA00022723"/>
    </source>
</evidence>
<accession>W6MPX8</accession>
<dbReference type="Pfam" id="PF14226">
    <property type="entry name" value="DIOX_N"/>
    <property type="match status" value="1"/>
</dbReference>
<dbReference type="HOGENOM" id="CLU_010119_6_2_1"/>
<dbReference type="RefSeq" id="XP_022460769.1">
    <property type="nucleotide sequence ID" value="XM_022605751.1"/>
</dbReference>
<evidence type="ECO:0000256" key="1">
    <source>
        <dbReference type="ARBA" id="ARBA00008056"/>
    </source>
</evidence>
<evidence type="ECO:0000313" key="8">
    <source>
        <dbReference type="Proteomes" id="UP000019384"/>
    </source>
</evidence>
<dbReference type="InterPro" id="IPR044861">
    <property type="entry name" value="IPNS-like_FE2OG_OXY"/>
</dbReference>
<comment type="similarity">
    <text evidence="1 5">Belongs to the iron/ascorbate-dependent oxidoreductase family.</text>
</comment>
<reference evidence="7" key="2">
    <citation type="submission" date="2014-02" db="EMBL/GenBank/DDBJ databases">
        <title>Complete DNA sequence of /Kuraishia capsulata/ illustrates novel genomic features among budding yeasts (/Saccharomycotina/).</title>
        <authorList>
            <person name="Morales L."/>
            <person name="Noel B."/>
            <person name="Porcel B."/>
            <person name="Marcet-Houben M."/>
            <person name="Hullo M-F."/>
            <person name="Sacerdot C."/>
            <person name="Tekaia F."/>
            <person name="Leh-Louis V."/>
            <person name="Despons L."/>
            <person name="Khanna V."/>
            <person name="Aury J-M."/>
            <person name="Barbe V."/>
            <person name="Couloux A."/>
            <person name="Labadie K."/>
            <person name="Pelletier E."/>
            <person name="Souciet J-L."/>
            <person name="Boekhout T."/>
            <person name="Gabaldon T."/>
            <person name="Wincker P."/>
            <person name="Dujon B."/>
        </authorList>
    </citation>
    <scope>NUCLEOTIDE SEQUENCE</scope>
    <source>
        <strain evidence="7">CBS 1993</strain>
    </source>
</reference>
<dbReference type="InterPro" id="IPR026992">
    <property type="entry name" value="DIOX_N"/>
</dbReference>
<sequence length="322" mass="36232">MAANSATPKFDLPLIDISSYGQGQEDRLVEDLMAAGKWPGFFYLVNHEISHDEIDKIINFAQSYFKNTSSKEKMKWKNSSGDTGYTDLRDEKLSGLGNGDLKESYYLSEENLKKNNIPAEFVAEKQFLDLFVTKCKRVANTVLHGLSVGLGLQPDFLSSKHSGERNRLRLIHYPPVEAVSDPDHPSLDIRAGQHSDYGSLTMLFVSPKDKGGLQVLIDNTWFDVPIIPYTIIFNIGDALEFWTAGMFRSTVHRVLIPRDDSENRDRYSIPFFVQPDTDVILSPIGSGGDISKFERILKEKYPGGMPTTAGEHLQSRIRTTYS</sequence>
<dbReference type="GO" id="GO:0044283">
    <property type="term" value="P:small molecule biosynthetic process"/>
    <property type="evidence" value="ECO:0007669"/>
    <property type="project" value="UniProtKB-ARBA"/>
</dbReference>
<evidence type="ECO:0000259" key="6">
    <source>
        <dbReference type="PROSITE" id="PS51471"/>
    </source>
</evidence>
<gene>
    <name evidence="7" type="ORF">KUCA_T00004764001</name>
</gene>
<proteinExistence type="inferred from homology"/>
<organism evidence="7 8">
    <name type="scientific">Kuraishia capsulata CBS 1993</name>
    <dbReference type="NCBI Taxonomy" id="1382522"/>
    <lineage>
        <taxon>Eukaryota</taxon>
        <taxon>Fungi</taxon>
        <taxon>Dikarya</taxon>
        <taxon>Ascomycota</taxon>
        <taxon>Saccharomycotina</taxon>
        <taxon>Pichiomycetes</taxon>
        <taxon>Pichiales</taxon>
        <taxon>Pichiaceae</taxon>
        <taxon>Kuraishia</taxon>
    </lineage>
</organism>
<evidence type="ECO:0000256" key="5">
    <source>
        <dbReference type="RuleBase" id="RU003682"/>
    </source>
</evidence>
<dbReference type="GO" id="GO:0016491">
    <property type="term" value="F:oxidoreductase activity"/>
    <property type="evidence" value="ECO:0007669"/>
    <property type="project" value="UniProtKB-KW"/>
</dbReference>
<dbReference type="Proteomes" id="UP000019384">
    <property type="component" value="Unassembled WGS sequence"/>
</dbReference>
<keyword evidence="4 5" id="KW-0408">Iron</keyword>
<dbReference type="PANTHER" id="PTHR10209">
    <property type="entry name" value="OXIDOREDUCTASE, 2OG-FE II OXYGENASE FAMILY PROTEIN"/>
    <property type="match status" value="1"/>
</dbReference>
<keyword evidence="2 5" id="KW-0479">Metal-binding</keyword>
<dbReference type="GO" id="GO:0046872">
    <property type="term" value="F:metal ion binding"/>
    <property type="evidence" value="ECO:0007669"/>
    <property type="project" value="UniProtKB-KW"/>
</dbReference>
<dbReference type="InterPro" id="IPR027443">
    <property type="entry name" value="IPNS-like_sf"/>
</dbReference>
<protein>
    <recommendedName>
        <fullName evidence="6">Fe2OG dioxygenase domain-containing protein</fullName>
    </recommendedName>
</protein>
<dbReference type="AlphaFoldDB" id="W6MPX8"/>
<dbReference type="GeneID" id="34522157"/>
<evidence type="ECO:0000256" key="4">
    <source>
        <dbReference type="ARBA" id="ARBA00023004"/>
    </source>
</evidence>
<reference evidence="7" key="1">
    <citation type="submission" date="2013-12" db="EMBL/GenBank/DDBJ databases">
        <authorList>
            <person name="Genoscope - CEA"/>
        </authorList>
    </citation>
    <scope>NUCLEOTIDE SEQUENCE</scope>
    <source>
        <strain evidence="7">CBS 1993</strain>
    </source>
</reference>
<dbReference type="Pfam" id="PF03171">
    <property type="entry name" value="2OG-FeII_Oxy"/>
    <property type="match status" value="1"/>
</dbReference>
<dbReference type="InterPro" id="IPR005123">
    <property type="entry name" value="Oxoglu/Fe-dep_dioxygenase_dom"/>
</dbReference>
<name>W6MPX8_9ASCO</name>
<dbReference type="SUPFAM" id="SSF51197">
    <property type="entry name" value="Clavaminate synthase-like"/>
    <property type="match status" value="1"/>
</dbReference>
<keyword evidence="8" id="KW-1185">Reference proteome</keyword>